<feature type="compositionally biased region" description="Polar residues" evidence="9">
    <location>
        <begin position="434"/>
        <end position="446"/>
    </location>
</feature>
<dbReference type="GO" id="GO:0003743">
    <property type="term" value="F:translation initiation factor activity"/>
    <property type="evidence" value="ECO:0007669"/>
    <property type="project" value="UniProtKB-KW"/>
</dbReference>
<keyword evidence="12" id="KW-1185">Reference proteome</keyword>
<keyword evidence="3" id="KW-0963">Cytoplasm</keyword>
<evidence type="ECO:0000256" key="6">
    <source>
        <dbReference type="ARBA" id="ARBA00044144"/>
    </source>
</evidence>
<dbReference type="Gene3D" id="3.90.550.10">
    <property type="entry name" value="Spore Coat Polysaccharide Biosynthesis Protein SpsA, Chain A"/>
    <property type="match status" value="1"/>
</dbReference>
<keyword evidence="4 11" id="KW-0396">Initiation factor</keyword>
<dbReference type="PROSITE" id="PS51363">
    <property type="entry name" value="W2"/>
    <property type="match status" value="1"/>
</dbReference>
<dbReference type="EMBL" id="VWRR01000015">
    <property type="protein sequence ID" value="KAF6001241.1"/>
    <property type="molecule type" value="Genomic_DNA"/>
</dbReference>
<evidence type="ECO:0000256" key="5">
    <source>
        <dbReference type="ARBA" id="ARBA00022917"/>
    </source>
</evidence>
<dbReference type="GO" id="GO:0031369">
    <property type="term" value="F:translation initiation factor binding"/>
    <property type="evidence" value="ECO:0007669"/>
    <property type="project" value="InterPro"/>
</dbReference>
<dbReference type="Gene3D" id="2.160.10.10">
    <property type="entry name" value="Hexapeptide repeat proteins"/>
    <property type="match status" value="1"/>
</dbReference>
<protein>
    <recommendedName>
        <fullName evidence="6">Translation initiation factor eIF2B subunit epsilon</fullName>
    </recommendedName>
    <alternativeName>
        <fullName evidence="7">eIF2B GDP-GTP exchange factor subunit epsilon</fullName>
    </alternativeName>
</protein>
<dbReference type="InterPro" id="IPR003307">
    <property type="entry name" value="W2_domain"/>
</dbReference>
<dbReference type="OrthoDB" id="2564at2759"/>
<evidence type="ECO:0000256" key="8">
    <source>
        <dbReference type="ARBA" id="ARBA00046432"/>
    </source>
</evidence>
<keyword evidence="5" id="KW-0648">Protein biosynthesis</keyword>
<dbReference type="SUPFAM" id="SSF53448">
    <property type="entry name" value="Nucleotide-diphospho-sugar transferases"/>
    <property type="match status" value="1"/>
</dbReference>
<dbReference type="CDD" id="cd11558">
    <property type="entry name" value="W2_eIF2B_epsilon"/>
    <property type="match status" value="1"/>
</dbReference>
<evidence type="ECO:0000259" key="10">
    <source>
        <dbReference type="PROSITE" id="PS51363"/>
    </source>
</evidence>
<evidence type="ECO:0000256" key="2">
    <source>
        <dbReference type="ARBA" id="ARBA00007878"/>
    </source>
</evidence>
<dbReference type="InterPro" id="IPR051956">
    <property type="entry name" value="eIF2B_epsilon"/>
</dbReference>
<comment type="similarity">
    <text evidence="2">Belongs to the eIF-2B gamma/epsilon subunits family.</text>
</comment>
<dbReference type="PANTHER" id="PTHR45887:SF1">
    <property type="entry name" value="TRANSLATION INITIATION FACTOR EIF-2B SUBUNIT EPSILON"/>
    <property type="match status" value="1"/>
</dbReference>
<dbReference type="InterPro" id="IPR029044">
    <property type="entry name" value="Nucleotide-diphossugar_trans"/>
</dbReference>
<organism evidence="11 12">
    <name type="scientific">Cyanidiococcus yangmingshanensis</name>
    <dbReference type="NCBI Taxonomy" id="2690220"/>
    <lineage>
        <taxon>Eukaryota</taxon>
        <taxon>Rhodophyta</taxon>
        <taxon>Bangiophyceae</taxon>
        <taxon>Cyanidiales</taxon>
        <taxon>Cyanidiaceae</taxon>
        <taxon>Cyanidiococcus</taxon>
    </lineage>
</organism>
<evidence type="ECO:0000256" key="4">
    <source>
        <dbReference type="ARBA" id="ARBA00022540"/>
    </source>
</evidence>
<dbReference type="PANTHER" id="PTHR45887">
    <property type="entry name" value="TRANSLATION INITIATION FACTOR EIF-2B SUBUNIT EPSILON"/>
    <property type="match status" value="1"/>
</dbReference>
<dbReference type="SUPFAM" id="SSF51161">
    <property type="entry name" value="Trimeric LpxA-like enzymes"/>
    <property type="match status" value="1"/>
</dbReference>
<dbReference type="AlphaFoldDB" id="A0A7J7IFZ3"/>
<dbReference type="Proteomes" id="UP000530660">
    <property type="component" value="Unassembled WGS sequence"/>
</dbReference>
<dbReference type="InterPro" id="IPR056764">
    <property type="entry name" value="LbH_EIF2B3/5"/>
</dbReference>
<name>A0A7J7IFZ3_9RHOD</name>
<comment type="caution">
    <text evidence="11">The sequence shown here is derived from an EMBL/GenBank/DDBJ whole genome shotgun (WGS) entry which is preliminary data.</text>
</comment>
<evidence type="ECO:0000256" key="1">
    <source>
        <dbReference type="ARBA" id="ARBA00004514"/>
    </source>
</evidence>
<dbReference type="InterPro" id="IPR016024">
    <property type="entry name" value="ARM-type_fold"/>
</dbReference>
<dbReference type="GO" id="GO:0005085">
    <property type="term" value="F:guanyl-nucleotide exchange factor activity"/>
    <property type="evidence" value="ECO:0007669"/>
    <property type="project" value="InterPro"/>
</dbReference>
<evidence type="ECO:0000256" key="7">
    <source>
        <dbReference type="ARBA" id="ARBA00044345"/>
    </source>
</evidence>
<sequence>MEASNNYELLAVLVVDSRRDRNLSTLVRAEQPACLLPLCNVTLLEFALYQLERGGVTEILVSVISNKQAYVAAISRFLETSRVSERGRARKTLLAAGTRGFSSVGEVLRELDSRESLRPKKEFIIVDVLSVSNANYRVIAAEHRSRHEADSSWTATCLFFRHSSMPFINRHGHGVLVGVDANSNQLLLYNPSIDAGSCLFIKNHVWGERDYLRLQTGLCDCLCDILSPEVLIEFRENFDYEELRDYMRNKIESDFMEVTGNRIYYLDLSERGEYCRCVHDVSSYFQVAKDFAHGWLGSPAQTHELREAGLPVKNLLSRSAEKRPSIESWGPEMSHQVENSVAASNSTVWADSRVIDCVISAGVHVSEQCYIENTILLDECVVEKGCIIRDAILCRNTRIMKGARIDGGCVVGPDVVVSEGAHIPEGHVIFKPQTRVSESPTESAGSESEDTSSQDGSRPDDVLGDLDESASDRSVHSPVLLSKIGHDWRSRGVGERNHSSLYRCEKRFLRGLRNPFEYCFTLEDELESVLSTSNESESPTSFSEDECEVTRAELAEQECTDSPFKRELAETILRAVRNDNTADDTAVELSSLRLAYDRLPEDIVGEILATLVRESPLNRGDANAHAIHALRSSLFRWKSLIQRFASTKEAKMRILDHSAACSVREMLPTNFFSYLVQLLYEVDLLEERILFEWAQMGTETIGARAHISTSRAEKLLAELEPFLKWLAEAEEEQE</sequence>
<dbReference type="InterPro" id="IPR044123">
    <property type="entry name" value="W2_eIF2B_epsilon"/>
</dbReference>
<dbReference type="Gene3D" id="1.25.40.180">
    <property type="match status" value="1"/>
</dbReference>
<accession>A0A7J7IFZ3</accession>
<dbReference type="Pfam" id="PF25084">
    <property type="entry name" value="LbH_EIF2B"/>
    <property type="match status" value="1"/>
</dbReference>
<evidence type="ECO:0000313" key="12">
    <source>
        <dbReference type="Proteomes" id="UP000530660"/>
    </source>
</evidence>
<dbReference type="InterPro" id="IPR011004">
    <property type="entry name" value="Trimer_LpxA-like_sf"/>
</dbReference>
<dbReference type="Pfam" id="PF02020">
    <property type="entry name" value="W2"/>
    <property type="match status" value="1"/>
</dbReference>
<evidence type="ECO:0000256" key="3">
    <source>
        <dbReference type="ARBA" id="ARBA00022490"/>
    </source>
</evidence>
<dbReference type="GO" id="GO:0005851">
    <property type="term" value="C:eukaryotic translation initiation factor 2B complex"/>
    <property type="evidence" value="ECO:0007669"/>
    <property type="project" value="TreeGrafter"/>
</dbReference>
<reference evidence="11 12" key="1">
    <citation type="journal article" date="2020" name="J. Phycol.">
        <title>Comparative genome analysis reveals Cyanidiococcus gen. nov., a new extremophilic red algal genus sister to Cyanidioschyzon (Cyanidioschyzonaceae, Rhodophyta).</title>
        <authorList>
            <person name="Liu S.-L."/>
            <person name="Chiang Y.-R."/>
            <person name="Yoon H.S."/>
            <person name="Fu H.-Y."/>
        </authorList>
    </citation>
    <scope>NUCLEOTIDE SEQUENCE [LARGE SCALE GENOMIC DNA]</scope>
    <source>
        <strain evidence="11 12">THAL066</strain>
    </source>
</reference>
<feature type="domain" description="W2" evidence="10">
    <location>
        <begin position="554"/>
        <end position="734"/>
    </location>
</feature>
<evidence type="ECO:0000313" key="11">
    <source>
        <dbReference type="EMBL" id="KAF6001241.1"/>
    </source>
</evidence>
<evidence type="ECO:0000256" key="9">
    <source>
        <dbReference type="SAM" id="MobiDB-lite"/>
    </source>
</evidence>
<dbReference type="SUPFAM" id="SSF48371">
    <property type="entry name" value="ARM repeat"/>
    <property type="match status" value="1"/>
</dbReference>
<proteinExistence type="inferred from homology"/>
<feature type="region of interest" description="Disordered" evidence="9">
    <location>
        <begin position="430"/>
        <end position="474"/>
    </location>
</feature>
<comment type="subcellular location">
    <subcellularLocation>
        <location evidence="1">Cytoplasm</location>
        <location evidence="1">Cytosol</location>
    </subcellularLocation>
</comment>
<gene>
    <name evidence="11" type="primary">EIF2B5_2</name>
    <name evidence="11" type="ORF">F1559_001670</name>
</gene>
<comment type="subunit">
    <text evidence="8">Component of the translation initiation factor 2B (eIF2B) complex which is a heterodecamer of two sets of five different subunits: alpha, beta, gamma, delta and epsilon. Subunits alpha, beta and delta comprise a regulatory subcomplex and subunits epsilon and gamma comprise a catalytic subcomplex. Within the complex, the hexameric regulatory complex resides at the center, with the two heterodimeric catalytic subcomplexes bound on opposite sides.</text>
</comment>